<keyword evidence="2" id="KW-1185">Reference proteome</keyword>
<reference evidence="1 2" key="1">
    <citation type="submission" date="2017-07" db="EMBL/GenBank/DDBJ databases">
        <title>First draft Genome Sequence of Nocardia cerradoensis isolated from human infection.</title>
        <authorList>
            <person name="Carrasco G."/>
        </authorList>
    </citation>
    <scope>NUCLEOTIDE SEQUENCE [LARGE SCALE GENOMIC DNA]</scope>
    <source>
        <strain evidence="1 2">CNM20130759</strain>
    </source>
</reference>
<comment type="caution">
    <text evidence="1">The sequence shown here is derived from an EMBL/GenBank/DDBJ whole genome shotgun (WGS) entry which is preliminary data.</text>
</comment>
<name>A0A231GUS5_9NOCA</name>
<sequence length="34" mass="3770">MAAYQGSALLSNTLRDPTILTIAARRLTHWLTTL</sequence>
<evidence type="ECO:0000313" key="2">
    <source>
        <dbReference type="Proteomes" id="UP000215506"/>
    </source>
</evidence>
<dbReference type="Proteomes" id="UP000215506">
    <property type="component" value="Unassembled WGS sequence"/>
</dbReference>
<gene>
    <name evidence="1" type="ORF">B7C42_07540</name>
</gene>
<proteinExistence type="predicted"/>
<evidence type="ECO:0000313" key="1">
    <source>
        <dbReference type="EMBL" id="OXR40374.1"/>
    </source>
</evidence>
<protein>
    <submittedName>
        <fullName evidence="1">Uncharacterized protein</fullName>
    </submittedName>
</protein>
<accession>A0A231GUS5</accession>
<organism evidence="1 2">
    <name type="scientific">Nocardia cerradoensis</name>
    <dbReference type="NCBI Taxonomy" id="85688"/>
    <lineage>
        <taxon>Bacteria</taxon>
        <taxon>Bacillati</taxon>
        <taxon>Actinomycetota</taxon>
        <taxon>Actinomycetes</taxon>
        <taxon>Mycobacteriales</taxon>
        <taxon>Nocardiaceae</taxon>
        <taxon>Nocardia</taxon>
    </lineage>
</organism>
<dbReference type="AlphaFoldDB" id="A0A231GUS5"/>
<dbReference type="EMBL" id="NGAF01000033">
    <property type="protein sequence ID" value="OXR40374.1"/>
    <property type="molecule type" value="Genomic_DNA"/>
</dbReference>